<organism evidence="2 3">
    <name type="scientific">Archangium gephyra</name>
    <dbReference type="NCBI Taxonomy" id="48"/>
    <lineage>
        <taxon>Bacteria</taxon>
        <taxon>Pseudomonadati</taxon>
        <taxon>Myxococcota</taxon>
        <taxon>Myxococcia</taxon>
        <taxon>Myxococcales</taxon>
        <taxon>Cystobacterineae</taxon>
        <taxon>Archangiaceae</taxon>
        <taxon>Archangium</taxon>
    </lineage>
</organism>
<dbReference type="Proteomes" id="UP000035579">
    <property type="component" value="Chromosome"/>
</dbReference>
<protein>
    <submittedName>
        <fullName evidence="2">Uncharacterized protein</fullName>
    </submittedName>
</protein>
<proteinExistence type="predicted"/>
<reference evidence="2 3" key="1">
    <citation type="submission" date="2015-05" db="EMBL/GenBank/DDBJ databases">
        <title>Genome assembly of Archangium gephyra DSM 2261.</title>
        <authorList>
            <person name="Sharma G."/>
            <person name="Subramanian S."/>
        </authorList>
    </citation>
    <scope>NUCLEOTIDE SEQUENCE [LARGE SCALE GENOMIC DNA]</scope>
    <source>
        <strain evidence="2 3">DSM 2261</strain>
    </source>
</reference>
<evidence type="ECO:0000313" key="2">
    <source>
        <dbReference type="EMBL" id="AKJ06803.1"/>
    </source>
</evidence>
<dbReference type="KEGG" id="age:AA314_08429"/>
<sequence length="59" mass="6115">MGFPLGVDGHVSSGRPSRGAIALPVTMGCGLSSFGDGFRRGTLGGQQRRRPWRACPVGS</sequence>
<dbReference type="AlphaFoldDB" id="A0AAC8QG27"/>
<gene>
    <name evidence="2" type="ORF">AA314_08429</name>
</gene>
<dbReference type="EMBL" id="CP011509">
    <property type="protein sequence ID" value="AKJ06803.1"/>
    <property type="molecule type" value="Genomic_DNA"/>
</dbReference>
<evidence type="ECO:0000313" key="3">
    <source>
        <dbReference type="Proteomes" id="UP000035579"/>
    </source>
</evidence>
<name>A0AAC8QG27_9BACT</name>
<evidence type="ECO:0000256" key="1">
    <source>
        <dbReference type="SAM" id="MobiDB-lite"/>
    </source>
</evidence>
<feature type="region of interest" description="Disordered" evidence="1">
    <location>
        <begin position="40"/>
        <end position="59"/>
    </location>
</feature>
<accession>A0AAC8QG27</accession>